<name>A0A3P6AHA0_BRACM</name>
<dbReference type="AlphaFoldDB" id="A0A3P6AHA0"/>
<protein>
    <submittedName>
        <fullName evidence="1">Uncharacterized protein</fullName>
    </submittedName>
</protein>
<evidence type="ECO:0000313" key="1">
    <source>
        <dbReference type="EMBL" id="VDC91842.1"/>
    </source>
</evidence>
<gene>
    <name evidence="1" type="ORF">BRAA02T08526Z</name>
</gene>
<accession>A0A3P6AHA0</accession>
<proteinExistence type="predicted"/>
<dbReference type="EMBL" id="LR031573">
    <property type="protein sequence ID" value="VDC91842.1"/>
    <property type="molecule type" value="Genomic_DNA"/>
</dbReference>
<sequence>MIIIISYHGYFSNYKNNGVCILTCFGDIQISPFYNR</sequence>
<organism evidence="1">
    <name type="scientific">Brassica campestris</name>
    <name type="common">Field mustard</name>
    <dbReference type="NCBI Taxonomy" id="3711"/>
    <lineage>
        <taxon>Eukaryota</taxon>
        <taxon>Viridiplantae</taxon>
        <taxon>Streptophyta</taxon>
        <taxon>Embryophyta</taxon>
        <taxon>Tracheophyta</taxon>
        <taxon>Spermatophyta</taxon>
        <taxon>Magnoliopsida</taxon>
        <taxon>eudicotyledons</taxon>
        <taxon>Gunneridae</taxon>
        <taxon>Pentapetalae</taxon>
        <taxon>rosids</taxon>
        <taxon>malvids</taxon>
        <taxon>Brassicales</taxon>
        <taxon>Brassicaceae</taxon>
        <taxon>Brassiceae</taxon>
        <taxon>Brassica</taxon>
    </lineage>
</organism>
<reference evidence="1" key="1">
    <citation type="submission" date="2018-11" db="EMBL/GenBank/DDBJ databases">
        <authorList>
            <consortium name="Genoscope - CEA"/>
            <person name="William W."/>
        </authorList>
    </citation>
    <scope>NUCLEOTIDE SEQUENCE</scope>
</reference>